<keyword evidence="9" id="KW-1185">Reference proteome</keyword>
<evidence type="ECO:0000259" key="7">
    <source>
        <dbReference type="PROSITE" id="PS51836"/>
    </source>
</evidence>
<evidence type="ECO:0000256" key="6">
    <source>
        <dbReference type="SAM" id="MobiDB-lite"/>
    </source>
</evidence>
<evidence type="ECO:0000313" key="9">
    <source>
        <dbReference type="Proteomes" id="UP000094112"/>
    </source>
</evidence>
<dbReference type="PROSITE" id="PS51836">
    <property type="entry name" value="DENN_FNIP12"/>
    <property type="match status" value="1"/>
</dbReference>
<keyword evidence="5" id="KW-0029">Amino-acid transport</keyword>
<dbReference type="GO" id="GO:0006865">
    <property type="term" value="P:amino acid transport"/>
    <property type="evidence" value="ECO:0007669"/>
    <property type="project" value="UniProtKB-KW"/>
</dbReference>
<evidence type="ECO:0000256" key="1">
    <source>
        <dbReference type="ARBA" id="ARBA00010162"/>
    </source>
</evidence>
<proteinExistence type="inferred from homology"/>
<gene>
    <name evidence="8" type="ORF">WICANDRAFT_76942</name>
</gene>
<dbReference type="Proteomes" id="UP000094112">
    <property type="component" value="Unassembled WGS sequence"/>
</dbReference>
<dbReference type="EMBL" id="KV454208">
    <property type="protein sequence ID" value="ODQ62780.1"/>
    <property type="molecule type" value="Genomic_DNA"/>
</dbReference>
<evidence type="ECO:0000256" key="2">
    <source>
        <dbReference type="ARBA" id="ARBA00013394"/>
    </source>
</evidence>
<feature type="region of interest" description="Disordered" evidence="6">
    <location>
        <begin position="429"/>
        <end position="469"/>
    </location>
</feature>
<dbReference type="Pfam" id="PF18639">
    <property type="entry name" value="Longin_2"/>
    <property type="match status" value="1"/>
</dbReference>
<dbReference type="GeneID" id="30201720"/>
<comment type="similarity">
    <text evidence="1">Belongs to the LST4 family.</text>
</comment>
<evidence type="ECO:0000313" key="8">
    <source>
        <dbReference type="EMBL" id="ODQ62780.1"/>
    </source>
</evidence>
<feature type="compositionally biased region" description="Low complexity" evidence="6">
    <location>
        <begin position="438"/>
        <end position="458"/>
    </location>
</feature>
<organism evidence="8 9">
    <name type="scientific">Wickerhamomyces anomalus (strain ATCC 58044 / CBS 1984 / NCYC 433 / NRRL Y-366-8)</name>
    <name type="common">Yeast</name>
    <name type="synonym">Hansenula anomala</name>
    <dbReference type="NCBI Taxonomy" id="683960"/>
    <lineage>
        <taxon>Eukaryota</taxon>
        <taxon>Fungi</taxon>
        <taxon>Dikarya</taxon>
        <taxon>Ascomycota</taxon>
        <taxon>Saccharomycotina</taxon>
        <taxon>Saccharomycetes</taxon>
        <taxon>Phaffomycetales</taxon>
        <taxon>Wickerhamomycetaceae</taxon>
        <taxon>Wickerhamomyces</taxon>
    </lineage>
</organism>
<sequence length="732" mass="82657">MSGSSSNVHTSPTQVSLNTSNTECFNYSNEDSYSRTILYGTPNHLQSFNLEAQSFRLVIIQDKGELLMKNNYKTHYDSALDPHFNRPIHNKLSNKHESSELVEIMFGNPIHHDLNRSDNFKIHVMSSLPDLKNSILVSMHFYFDKKHKFAIGIVIPIGLNDISSVVLSNWVAVSNHLNLLKAIFIENHLNIKKCNNTSTQMASSNYLDISIFFKTFIKSTKYLSTVPRLLLGLIKFDSILKNWCFEVNNWIEVKDGAKLGFSGTKFLTTLLSIVYGLKNQLVSKKNDESVRVVIMASNPMVAQKLIFIISGLLPFNLNFKVTDYEDDDKSLEDTVVESTGDLNDLKIEIPQEKTPPTPSVIKQGWEIPTTPSRSVATPSIMTPCRSSIIQPATSMSTSNSMAYLSSSLSSSSTFSTSLSRGFQLLQNWKNTGTSDDGNNQNNTPSSSSSSVSYKTPSPNNEPDDYPWYSNLNQISHPNYTLSSSSSTGHHLSRTSSSYDLSCCLSNIPKSIKRLSIPKLPHVERSTTTLFKIGESQKTKSQLFNNTRKSCFSLLSSKSLNTRLERDNVKGVSILDVPFDDDEEGEDEEFDNDFRKGETDNDYKRYPLPQLCGYVNEFIPDFKLQACPISQDLDSKLASAMKNDLDNFKSSKTILVSLRAREIKEMTLVKKSYEYKSTMKKLYHNSRPSSSIDKESWTKIDTLLNSIVSIFRDHDQQTDDRDFAEVERLLERL</sequence>
<dbReference type="RefSeq" id="XP_019041987.1">
    <property type="nucleotide sequence ID" value="XM_019184474.1"/>
</dbReference>
<dbReference type="InterPro" id="IPR037545">
    <property type="entry name" value="DENN_FNIP1/2"/>
</dbReference>
<dbReference type="GO" id="GO:0005737">
    <property type="term" value="C:cytoplasm"/>
    <property type="evidence" value="ECO:0007669"/>
    <property type="project" value="UniProtKB-ARBA"/>
</dbReference>
<feature type="domain" description="UDENN FNIP1/2-type" evidence="7">
    <location>
        <begin position="50"/>
        <end position="732"/>
    </location>
</feature>
<dbReference type="GO" id="GO:0015031">
    <property type="term" value="P:protein transport"/>
    <property type="evidence" value="ECO:0007669"/>
    <property type="project" value="UniProtKB-KW"/>
</dbReference>
<dbReference type="AlphaFoldDB" id="A0A1E3PBU9"/>
<keyword evidence="3" id="KW-0813">Transport</keyword>
<keyword evidence="4" id="KW-0653">Protein transport</keyword>
<dbReference type="OrthoDB" id="4063558at2759"/>
<evidence type="ECO:0000256" key="5">
    <source>
        <dbReference type="ARBA" id="ARBA00022970"/>
    </source>
</evidence>
<accession>A0A1E3PBU9</accession>
<protein>
    <recommendedName>
        <fullName evidence="2">Protein LST4</fullName>
    </recommendedName>
</protein>
<evidence type="ECO:0000256" key="3">
    <source>
        <dbReference type="ARBA" id="ARBA00022448"/>
    </source>
</evidence>
<dbReference type="STRING" id="683960.A0A1E3PBU9"/>
<reference evidence="8 9" key="1">
    <citation type="journal article" date="2016" name="Proc. Natl. Acad. Sci. U.S.A.">
        <title>Comparative genomics of biotechnologically important yeasts.</title>
        <authorList>
            <person name="Riley R."/>
            <person name="Haridas S."/>
            <person name="Wolfe K.H."/>
            <person name="Lopes M.R."/>
            <person name="Hittinger C.T."/>
            <person name="Goeker M."/>
            <person name="Salamov A.A."/>
            <person name="Wisecaver J.H."/>
            <person name="Long T.M."/>
            <person name="Calvey C.H."/>
            <person name="Aerts A.L."/>
            <person name="Barry K.W."/>
            <person name="Choi C."/>
            <person name="Clum A."/>
            <person name="Coughlan A.Y."/>
            <person name="Deshpande S."/>
            <person name="Douglass A.P."/>
            <person name="Hanson S.J."/>
            <person name="Klenk H.-P."/>
            <person name="LaButti K.M."/>
            <person name="Lapidus A."/>
            <person name="Lindquist E.A."/>
            <person name="Lipzen A.M."/>
            <person name="Meier-Kolthoff J.P."/>
            <person name="Ohm R.A."/>
            <person name="Otillar R.P."/>
            <person name="Pangilinan J.L."/>
            <person name="Peng Y."/>
            <person name="Rokas A."/>
            <person name="Rosa C.A."/>
            <person name="Scheuner C."/>
            <person name="Sibirny A.A."/>
            <person name="Slot J.C."/>
            <person name="Stielow J.B."/>
            <person name="Sun H."/>
            <person name="Kurtzman C.P."/>
            <person name="Blackwell M."/>
            <person name="Grigoriev I.V."/>
            <person name="Jeffries T.W."/>
        </authorList>
    </citation>
    <scope>NUCLEOTIDE SEQUENCE [LARGE SCALE GENOMIC DNA]</scope>
    <source>
        <strain evidence="9">ATCC 58044 / CBS 1984 / NCYC 433 / NRRL Y-366-8</strain>
    </source>
</reference>
<evidence type="ECO:0000256" key="4">
    <source>
        <dbReference type="ARBA" id="ARBA00022927"/>
    </source>
</evidence>
<name>A0A1E3PBU9_WICAA</name>
<dbReference type="InterPro" id="IPR041153">
    <property type="entry name" value="LST4_longin"/>
</dbReference>